<accession>I3S6P9</accession>
<dbReference type="AlphaFoldDB" id="I3S6P9"/>
<evidence type="ECO:0000313" key="1">
    <source>
        <dbReference type="EMBL" id="AFK35941.1"/>
    </source>
</evidence>
<organism evidence="1">
    <name type="scientific">Medicago truncatula</name>
    <name type="common">Barrel medic</name>
    <name type="synonym">Medicago tribuloides</name>
    <dbReference type="NCBI Taxonomy" id="3880"/>
    <lineage>
        <taxon>Eukaryota</taxon>
        <taxon>Viridiplantae</taxon>
        <taxon>Streptophyta</taxon>
        <taxon>Embryophyta</taxon>
        <taxon>Tracheophyta</taxon>
        <taxon>Spermatophyta</taxon>
        <taxon>Magnoliopsida</taxon>
        <taxon>eudicotyledons</taxon>
        <taxon>Gunneridae</taxon>
        <taxon>Pentapetalae</taxon>
        <taxon>rosids</taxon>
        <taxon>fabids</taxon>
        <taxon>Fabales</taxon>
        <taxon>Fabaceae</taxon>
        <taxon>Papilionoideae</taxon>
        <taxon>50 kb inversion clade</taxon>
        <taxon>NPAAA clade</taxon>
        <taxon>Hologalegina</taxon>
        <taxon>IRL clade</taxon>
        <taxon>Trifolieae</taxon>
        <taxon>Medicago</taxon>
    </lineage>
</organism>
<dbReference type="EMBL" id="BT136146">
    <property type="protein sequence ID" value="AFK35941.1"/>
    <property type="molecule type" value="mRNA"/>
</dbReference>
<name>I3S6P9_MEDTR</name>
<protein>
    <submittedName>
        <fullName evidence="1">Uncharacterized protein</fullName>
    </submittedName>
</protein>
<proteinExistence type="evidence at transcript level"/>
<sequence>MIPLFGIYLSQQFKWGTGPCEHYLYLKFMSLKILNLRSTF</sequence>
<reference evidence="1" key="1">
    <citation type="submission" date="2012-05" db="EMBL/GenBank/DDBJ databases">
        <authorList>
            <person name="Krishnakumar V."/>
            <person name="Cheung F."/>
            <person name="Xiao Y."/>
            <person name="Chan A."/>
            <person name="Moskal W.A."/>
            <person name="Town C.D."/>
        </authorList>
    </citation>
    <scope>NUCLEOTIDE SEQUENCE</scope>
</reference>